<evidence type="ECO:0000313" key="2">
    <source>
        <dbReference type="Proteomes" id="UP000317422"/>
    </source>
</evidence>
<gene>
    <name evidence="1" type="ORF">FHX37_0608</name>
</gene>
<evidence type="ECO:0000313" key="1">
    <source>
        <dbReference type="EMBL" id="TQN30726.1"/>
    </source>
</evidence>
<dbReference type="EMBL" id="VFQC01000001">
    <property type="protein sequence ID" value="TQN30726.1"/>
    <property type="molecule type" value="Genomic_DNA"/>
</dbReference>
<dbReference type="OrthoDB" id="9900941at2"/>
<proteinExistence type="predicted"/>
<reference evidence="1 2" key="1">
    <citation type="submission" date="2019-06" db="EMBL/GenBank/DDBJ databases">
        <title>Sequencing the genomes of 1000 actinobacteria strains.</title>
        <authorList>
            <person name="Klenk H.-P."/>
        </authorList>
    </citation>
    <scope>NUCLEOTIDE SEQUENCE [LARGE SCALE GENOMIC DNA]</scope>
    <source>
        <strain evidence="1 2">DSM 45015</strain>
    </source>
</reference>
<comment type="caution">
    <text evidence="1">The sequence shown here is derived from an EMBL/GenBank/DDBJ whole genome shotgun (WGS) entry which is preliminary data.</text>
</comment>
<keyword evidence="2" id="KW-1185">Reference proteome</keyword>
<dbReference type="AlphaFoldDB" id="A0A543NFW4"/>
<accession>A0A543NFW4</accession>
<organism evidence="1 2">
    <name type="scientific">Haloactinospora alba</name>
    <dbReference type="NCBI Taxonomy" id="405555"/>
    <lineage>
        <taxon>Bacteria</taxon>
        <taxon>Bacillati</taxon>
        <taxon>Actinomycetota</taxon>
        <taxon>Actinomycetes</taxon>
        <taxon>Streptosporangiales</taxon>
        <taxon>Nocardiopsidaceae</taxon>
        <taxon>Haloactinospora</taxon>
    </lineage>
</organism>
<sequence length="87" mass="9407">MSGWQRHMDLLIALNNALRIHGRDGVIDSGLRRVGDMPMLVVGNVVIEVKGPAFVVTRTDEFGDALSRTTQAADDVHAAAKHILTTS</sequence>
<dbReference type="RefSeq" id="WP_141921943.1">
    <property type="nucleotide sequence ID" value="NZ_VFQC01000001.1"/>
</dbReference>
<protein>
    <submittedName>
        <fullName evidence="1">Uncharacterized protein</fullName>
    </submittedName>
</protein>
<name>A0A543NFW4_9ACTN</name>
<dbReference type="Proteomes" id="UP000317422">
    <property type="component" value="Unassembled WGS sequence"/>
</dbReference>